<feature type="non-terminal residue" evidence="1">
    <location>
        <position position="95"/>
    </location>
</feature>
<accession>A0A4Y7U1T5</accession>
<evidence type="ECO:0000313" key="1">
    <source>
        <dbReference type="EMBL" id="TEB40383.1"/>
    </source>
</evidence>
<dbReference type="EMBL" id="QWDN01001372">
    <property type="protein sequence ID" value="TEB40383.1"/>
    <property type="molecule type" value="Genomic_DNA"/>
</dbReference>
<sequence>TDNASGRQSVTFTATSSVTVIEWLRTRAKDNIIDKFAIDNVATSVESIPNTVAFTAFVPDVVSYSDYYPFGMLVPNRHADTEEYRYGFQGQEKDK</sequence>
<comment type="caution">
    <text evidence="1">The sequence shown here is derived from an EMBL/GenBank/DDBJ whole genome shotgun (WGS) entry which is preliminary data.</text>
</comment>
<dbReference type="Proteomes" id="UP000298340">
    <property type="component" value="Unassembled WGS sequence"/>
</dbReference>
<reference evidence="1 2" key="1">
    <citation type="journal article" date="2018" name="Syst. Appl. Microbiol.">
        <title>Flavobacterium circumlabens sp. nov. and Flavobacterium cupreum sp. nov., two psychrotrophic species isolated from Antarctic environmental samples.</title>
        <authorList>
            <person name="Kralova S."/>
            <person name="Busse H.J."/>
            <person name="Svec P."/>
            <person name="Maslanova I."/>
            <person name="Stankova E."/>
            <person name="Bartak M."/>
            <person name="Sedlacek I."/>
        </authorList>
    </citation>
    <scope>NUCLEOTIDE SEQUENCE [LARGE SCALE GENOMIC DNA]</scope>
    <source>
        <strain evidence="1 2">CCM 8828</strain>
    </source>
</reference>
<evidence type="ECO:0000313" key="2">
    <source>
        <dbReference type="Proteomes" id="UP000298340"/>
    </source>
</evidence>
<organism evidence="1 2">
    <name type="scientific">Flavobacterium circumlabens</name>
    <dbReference type="NCBI Taxonomy" id="2133765"/>
    <lineage>
        <taxon>Bacteria</taxon>
        <taxon>Pseudomonadati</taxon>
        <taxon>Bacteroidota</taxon>
        <taxon>Flavobacteriia</taxon>
        <taxon>Flavobacteriales</taxon>
        <taxon>Flavobacteriaceae</taxon>
        <taxon>Flavobacterium</taxon>
    </lineage>
</organism>
<protein>
    <submittedName>
        <fullName evidence="1">Uncharacterized protein</fullName>
    </submittedName>
</protein>
<name>A0A4Y7U1T5_9FLAO</name>
<dbReference type="AlphaFoldDB" id="A0A4Y7U1T5"/>
<dbReference type="RefSeq" id="WP_170208222.1">
    <property type="nucleotide sequence ID" value="NZ_QWDN01001372.1"/>
</dbReference>
<feature type="non-terminal residue" evidence="1">
    <location>
        <position position="1"/>
    </location>
</feature>
<gene>
    <name evidence="1" type="ORF">D0809_30890</name>
</gene>
<proteinExistence type="predicted"/>
<dbReference type="Gene3D" id="2.180.10.10">
    <property type="entry name" value="RHS repeat-associated core"/>
    <property type="match status" value="1"/>
</dbReference>